<evidence type="ECO:0000313" key="2">
    <source>
        <dbReference type="Proteomes" id="UP001165064"/>
    </source>
</evidence>
<gene>
    <name evidence="1" type="ORF">Amon02_001096900</name>
</gene>
<keyword evidence="2" id="KW-1185">Reference proteome</keyword>
<reference evidence="1" key="1">
    <citation type="submission" date="2023-04" db="EMBL/GenBank/DDBJ databases">
        <title>Ambrosiozyma monospora NBRC 10751.</title>
        <authorList>
            <person name="Ichikawa N."/>
            <person name="Sato H."/>
            <person name="Tonouchi N."/>
        </authorList>
    </citation>
    <scope>NUCLEOTIDE SEQUENCE</scope>
    <source>
        <strain evidence="1">NBRC 10751</strain>
    </source>
</reference>
<organism evidence="1 2">
    <name type="scientific">Ambrosiozyma monospora</name>
    <name type="common">Yeast</name>
    <name type="synonym">Endomycopsis monosporus</name>
    <dbReference type="NCBI Taxonomy" id="43982"/>
    <lineage>
        <taxon>Eukaryota</taxon>
        <taxon>Fungi</taxon>
        <taxon>Dikarya</taxon>
        <taxon>Ascomycota</taxon>
        <taxon>Saccharomycotina</taxon>
        <taxon>Pichiomycetes</taxon>
        <taxon>Pichiales</taxon>
        <taxon>Pichiaceae</taxon>
        <taxon>Ambrosiozyma</taxon>
    </lineage>
</organism>
<dbReference type="Proteomes" id="UP001165064">
    <property type="component" value="Unassembled WGS sequence"/>
</dbReference>
<dbReference type="EMBL" id="BSXS01011348">
    <property type="protein sequence ID" value="GMF00300.1"/>
    <property type="molecule type" value="Genomic_DNA"/>
</dbReference>
<proteinExistence type="predicted"/>
<accession>A0ACB5U318</accession>
<sequence>MLIVYLTKFTDLDIDDKDPKGRTVLHWAAYQGDIFTVNHLIKCGASINMYDADGLTPLHWALVRNSRDCLISLLKAGADIKLGTRDGKSCTQVATDMGCTRLLKSALREIGINEQGEQLKFLFSEKTGKFVTFLGPYILLPVMLMVVTDGFLFFKFIFALSLMVLQVALISRHLCLGCFCLVVQIAALHI</sequence>
<comment type="caution">
    <text evidence="1">The sequence shown here is derived from an EMBL/GenBank/DDBJ whole genome shotgun (WGS) entry which is preliminary data.</text>
</comment>
<name>A0ACB5U318_AMBMO</name>
<evidence type="ECO:0000313" key="1">
    <source>
        <dbReference type="EMBL" id="GMF00300.1"/>
    </source>
</evidence>
<protein>
    <submittedName>
        <fullName evidence="1">Unnamed protein product</fullName>
    </submittedName>
</protein>